<gene>
    <name evidence="2" type="ORF">GCM10018793_65340</name>
</gene>
<comment type="caution">
    <text evidence="2">The sequence shown here is derived from an EMBL/GenBank/DDBJ whole genome shotgun (WGS) entry which is preliminary data.</text>
</comment>
<dbReference type="Proteomes" id="UP000603708">
    <property type="component" value="Unassembled WGS sequence"/>
</dbReference>
<evidence type="ECO:0000313" key="2">
    <source>
        <dbReference type="EMBL" id="GHH87870.1"/>
    </source>
</evidence>
<protein>
    <submittedName>
        <fullName evidence="2">Uncharacterized protein</fullName>
    </submittedName>
</protein>
<feature type="compositionally biased region" description="Low complexity" evidence="1">
    <location>
        <begin position="56"/>
        <end position="65"/>
    </location>
</feature>
<evidence type="ECO:0000313" key="3">
    <source>
        <dbReference type="Proteomes" id="UP000603708"/>
    </source>
</evidence>
<feature type="region of interest" description="Disordered" evidence="1">
    <location>
        <begin position="122"/>
        <end position="141"/>
    </location>
</feature>
<dbReference type="EMBL" id="BNCD01000031">
    <property type="protein sequence ID" value="GHH87870.1"/>
    <property type="molecule type" value="Genomic_DNA"/>
</dbReference>
<feature type="compositionally biased region" description="Low complexity" evidence="1">
    <location>
        <begin position="122"/>
        <end position="131"/>
    </location>
</feature>
<evidence type="ECO:0000256" key="1">
    <source>
        <dbReference type="SAM" id="MobiDB-lite"/>
    </source>
</evidence>
<keyword evidence="3" id="KW-1185">Reference proteome</keyword>
<proteinExistence type="predicted"/>
<name>A0A919GQ70_9ACTN</name>
<feature type="region of interest" description="Disordered" evidence="1">
    <location>
        <begin position="20"/>
        <end position="65"/>
    </location>
</feature>
<reference evidence="2" key="2">
    <citation type="submission" date="2020-09" db="EMBL/GenBank/DDBJ databases">
        <authorList>
            <person name="Sun Q."/>
            <person name="Ohkuma M."/>
        </authorList>
    </citation>
    <scope>NUCLEOTIDE SEQUENCE</scope>
    <source>
        <strain evidence="2">JCM 5069</strain>
    </source>
</reference>
<reference evidence="2" key="1">
    <citation type="journal article" date="2014" name="Int. J. Syst. Evol. Microbiol.">
        <title>Complete genome sequence of Corynebacterium casei LMG S-19264T (=DSM 44701T), isolated from a smear-ripened cheese.</title>
        <authorList>
            <consortium name="US DOE Joint Genome Institute (JGI-PGF)"/>
            <person name="Walter F."/>
            <person name="Albersmeier A."/>
            <person name="Kalinowski J."/>
            <person name="Ruckert C."/>
        </authorList>
    </citation>
    <scope>NUCLEOTIDE SEQUENCE</scope>
    <source>
        <strain evidence="2">JCM 5069</strain>
    </source>
</reference>
<organism evidence="2 3">
    <name type="scientific">Streptomyces sulfonofaciens</name>
    <dbReference type="NCBI Taxonomy" id="68272"/>
    <lineage>
        <taxon>Bacteria</taxon>
        <taxon>Bacillati</taxon>
        <taxon>Actinomycetota</taxon>
        <taxon>Actinomycetes</taxon>
        <taxon>Kitasatosporales</taxon>
        <taxon>Streptomycetaceae</taxon>
        <taxon>Streptomyces</taxon>
    </lineage>
</organism>
<feature type="compositionally biased region" description="Basic residues" evidence="1">
    <location>
        <begin position="20"/>
        <end position="35"/>
    </location>
</feature>
<sequence length="141" mass="15378">MHPAVVVRDHILRPIGNRTRTSRHARAGHRTRTSCRGRPADPIGIGHRSRTRTGRRAGPCARAGGPCPRAGPCGRHSVLPLLVFLTVPVRRTRPRRTRRRAKSHIFHLAEAAPTTATGLLESAAAAASQAENNRNKEGWTS</sequence>
<accession>A0A919GQ70</accession>
<dbReference type="AlphaFoldDB" id="A0A919GQ70"/>